<feature type="domain" description="Alpha-D-phosphohexomutase alpha/beta/alpha" evidence="12">
    <location>
        <begin position="266"/>
        <end position="376"/>
    </location>
</feature>
<dbReference type="GO" id="GO:0004615">
    <property type="term" value="F:phosphomannomutase activity"/>
    <property type="evidence" value="ECO:0007669"/>
    <property type="project" value="TreeGrafter"/>
</dbReference>
<dbReference type="Gene3D" id="3.30.310.50">
    <property type="entry name" value="Alpha-D-phosphohexomutase, C-terminal domain"/>
    <property type="match status" value="1"/>
</dbReference>
<evidence type="ECO:0000256" key="7">
    <source>
        <dbReference type="ARBA" id="ARBA00068193"/>
    </source>
</evidence>
<evidence type="ECO:0000259" key="11">
    <source>
        <dbReference type="Pfam" id="PF02879"/>
    </source>
</evidence>
<dbReference type="SUPFAM" id="SSF55957">
    <property type="entry name" value="Phosphoglucomutase, C-terminal domain"/>
    <property type="match status" value="1"/>
</dbReference>
<evidence type="ECO:0000256" key="1">
    <source>
        <dbReference type="ARBA" id="ARBA00010231"/>
    </source>
</evidence>
<evidence type="ECO:0000256" key="2">
    <source>
        <dbReference type="ARBA" id="ARBA00022553"/>
    </source>
</evidence>
<evidence type="ECO:0000256" key="6">
    <source>
        <dbReference type="ARBA" id="ARBA00066330"/>
    </source>
</evidence>
<dbReference type="NCBIfam" id="NF008139">
    <property type="entry name" value="PRK10887.1"/>
    <property type="match status" value="1"/>
</dbReference>
<dbReference type="PRINTS" id="PR00509">
    <property type="entry name" value="PGMPMM"/>
</dbReference>
<feature type="binding site" evidence="8">
    <location>
        <position position="251"/>
    </location>
    <ligand>
        <name>Mg(2+)</name>
        <dbReference type="ChEBI" id="CHEBI:18420"/>
    </ligand>
</feature>
<feature type="domain" description="Alpha-D-phosphohexomutase C-terminal" evidence="9">
    <location>
        <begin position="382"/>
        <end position="446"/>
    </location>
</feature>
<comment type="function">
    <text evidence="8">Catalyzes the conversion of glucosamine-6-phosphate to glucosamine-1-phosphate.</text>
</comment>
<keyword evidence="5 8" id="KW-0413">Isomerase</keyword>
<dbReference type="InterPro" id="IPR016055">
    <property type="entry name" value="A-D-PHexomutase_a/b/a-I/II/III"/>
</dbReference>
<gene>
    <name evidence="8" type="primary">glmM</name>
    <name evidence="13" type="ORF">DL240_12240</name>
</gene>
<dbReference type="Pfam" id="PF02879">
    <property type="entry name" value="PGM_PMM_II"/>
    <property type="match status" value="1"/>
</dbReference>
<comment type="caution">
    <text evidence="13">The sequence shown here is derived from an EMBL/GenBank/DDBJ whole genome shotgun (WGS) entry which is preliminary data.</text>
</comment>
<dbReference type="InterPro" id="IPR005844">
    <property type="entry name" value="A-D-PHexomutase_a/b/a-I"/>
</dbReference>
<dbReference type="HAMAP" id="MF_01554_B">
    <property type="entry name" value="GlmM_B"/>
    <property type="match status" value="1"/>
</dbReference>
<dbReference type="EC" id="5.4.2.10" evidence="6 8"/>
<dbReference type="InterPro" id="IPR005843">
    <property type="entry name" value="A-D-PHexomutase_C"/>
</dbReference>
<feature type="binding site" evidence="8">
    <location>
        <position position="253"/>
    </location>
    <ligand>
        <name>Mg(2+)</name>
        <dbReference type="ChEBI" id="CHEBI:18420"/>
    </ligand>
</feature>
<dbReference type="RefSeq" id="WP_111730185.1">
    <property type="nucleotide sequence ID" value="NZ_QHKO01000005.1"/>
</dbReference>
<dbReference type="Pfam" id="PF00408">
    <property type="entry name" value="PGM_PMM_IV"/>
    <property type="match status" value="1"/>
</dbReference>
<dbReference type="Pfam" id="PF02878">
    <property type="entry name" value="PGM_PMM_I"/>
    <property type="match status" value="1"/>
</dbReference>
<dbReference type="GO" id="GO:0005975">
    <property type="term" value="P:carbohydrate metabolic process"/>
    <property type="evidence" value="ECO:0007669"/>
    <property type="project" value="InterPro"/>
</dbReference>
<feature type="modified residue" description="Phosphoserine" evidence="8">
    <location>
        <position position="109"/>
    </location>
</feature>
<dbReference type="FunFam" id="3.40.120.10:FF:000002">
    <property type="entry name" value="Phosphoglucosamine mutase"/>
    <property type="match status" value="1"/>
</dbReference>
<dbReference type="CDD" id="cd05802">
    <property type="entry name" value="GlmM"/>
    <property type="match status" value="1"/>
</dbReference>
<dbReference type="SUPFAM" id="SSF53738">
    <property type="entry name" value="Phosphoglucomutase, first 3 domains"/>
    <property type="match status" value="3"/>
</dbReference>
<dbReference type="InterPro" id="IPR005845">
    <property type="entry name" value="A-D-PHexomutase_a/b/a-II"/>
</dbReference>
<feature type="binding site" description="via phosphate group" evidence="8">
    <location>
        <position position="109"/>
    </location>
    <ligand>
        <name>Mg(2+)</name>
        <dbReference type="ChEBI" id="CHEBI:18420"/>
    </ligand>
</feature>
<dbReference type="GO" id="GO:0005829">
    <property type="term" value="C:cytosol"/>
    <property type="evidence" value="ECO:0007669"/>
    <property type="project" value="TreeGrafter"/>
</dbReference>
<evidence type="ECO:0000256" key="3">
    <source>
        <dbReference type="ARBA" id="ARBA00022723"/>
    </source>
</evidence>
<dbReference type="EMBL" id="QHKO01000005">
    <property type="protein sequence ID" value="RAL21620.1"/>
    <property type="molecule type" value="Genomic_DNA"/>
</dbReference>
<keyword evidence="14" id="KW-1185">Reference proteome</keyword>
<dbReference type="Proteomes" id="UP000249169">
    <property type="component" value="Unassembled WGS sequence"/>
</dbReference>
<dbReference type="InterPro" id="IPR050060">
    <property type="entry name" value="Phosphoglucosamine_mutase"/>
</dbReference>
<evidence type="ECO:0000313" key="14">
    <source>
        <dbReference type="Proteomes" id="UP000249169"/>
    </source>
</evidence>
<dbReference type="GO" id="GO:0000287">
    <property type="term" value="F:magnesium ion binding"/>
    <property type="evidence" value="ECO:0007669"/>
    <property type="project" value="UniProtKB-UniRule"/>
</dbReference>
<dbReference type="OrthoDB" id="9806956at2"/>
<keyword evidence="3 8" id="KW-0479">Metal-binding</keyword>
<feature type="domain" description="Alpha-D-phosphohexomutase alpha/beta/alpha" evidence="10">
    <location>
        <begin position="4"/>
        <end position="144"/>
    </location>
</feature>
<dbReference type="GO" id="GO:0006048">
    <property type="term" value="P:UDP-N-acetylglucosamine biosynthetic process"/>
    <property type="evidence" value="ECO:0007669"/>
    <property type="project" value="TreeGrafter"/>
</dbReference>
<accession>A0A328C9H6</accession>
<dbReference type="Gene3D" id="3.40.120.10">
    <property type="entry name" value="Alpha-D-Glucose-1,6-Bisphosphate, subunit A, domain 3"/>
    <property type="match status" value="3"/>
</dbReference>
<dbReference type="GO" id="GO:0008966">
    <property type="term" value="F:phosphoglucosamine mutase activity"/>
    <property type="evidence" value="ECO:0007669"/>
    <property type="project" value="UniProtKB-UniRule"/>
</dbReference>
<dbReference type="InterPro" id="IPR036900">
    <property type="entry name" value="A-D-PHexomutase_C_sf"/>
</dbReference>
<evidence type="ECO:0000259" key="10">
    <source>
        <dbReference type="Pfam" id="PF02878"/>
    </source>
</evidence>
<comment type="similarity">
    <text evidence="1 8">Belongs to the phosphohexose mutase family.</text>
</comment>
<dbReference type="AlphaFoldDB" id="A0A328C9H6"/>
<evidence type="ECO:0000256" key="5">
    <source>
        <dbReference type="ARBA" id="ARBA00023235"/>
    </source>
</evidence>
<keyword evidence="4 8" id="KW-0460">Magnesium</keyword>
<dbReference type="InterPro" id="IPR005841">
    <property type="entry name" value="Alpha-D-phosphohexomutase_SF"/>
</dbReference>
<evidence type="ECO:0000256" key="8">
    <source>
        <dbReference type="HAMAP-Rule" id="MF_01554"/>
    </source>
</evidence>
<feature type="binding site" evidence="8">
    <location>
        <position position="249"/>
    </location>
    <ligand>
        <name>Mg(2+)</name>
        <dbReference type="ChEBI" id="CHEBI:18420"/>
    </ligand>
</feature>
<organism evidence="13 14">
    <name type="scientific">Lujinxingia litoralis</name>
    <dbReference type="NCBI Taxonomy" id="2211119"/>
    <lineage>
        <taxon>Bacteria</taxon>
        <taxon>Deltaproteobacteria</taxon>
        <taxon>Bradymonadales</taxon>
        <taxon>Lujinxingiaceae</taxon>
        <taxon>Lujinxingia</taxon>
    </lineage>
</organism>
<evidence type="ECO:0000259" key="9">
    <source>
        <dbReference type="Pfam" id="PF00408"/>
    </source>
</evidence>
<reference evidence="13 14" key="1">
    <citation type="submission" date="2018-05" db="EMBL/GenBank/DDBJ databases">
        <title>Lujinxingia marina gen. nov. sp. nov., a new facultative anaerobic member of the class Deltaproteobacteria, and proposal of Lujinxingaceae fam. nov.</title>
        <authorList>
            <person name="Li C.-M."/>
        </authorList>
    </citation>
    <scope>NUCLEOTIDE SEQUENCE [LARGE SCALE GENOMIC DNA]</scope>
    <source>
        <strain evidence="13 14">B210</strain>
    </source>
</reference>
<comment type="PTM">
    <text evidence="8">Activated by phosphorylation.</text>
</comment>
<dbReference type="GO" id="GO:0009252">
    <property type="term" value="P:peptidoglycan biosynthetic process"/>
    <property type="evidence" value="ECO:0007669"/>
    <property type="project" value="TreeGrafter"/>
</dbReference>
<protein>
    <recommendedName>
        <fullName evidence="7 8">Phosphoglucosamine mutase</fullName>
        <ecNumber evidence="6 8">5.4.2.10</ecNumber>
    </recommendedName>
</protein>
<comment type="cofactor">
    <cofactor evidence="8">
        <name>Mg(2+)</name>
        <dbReference type="ChEBI" id="CHEBI:18420"/>
    </cofactor>
    <text evidence="8">Binds 1 Mg(2+) ion per subunit.</text>
</comment>
<dbReference type="FunFam" id="3.40.120.10:FF:000001">
    <property type="entry name" value="Phosphoglucosamine mutase"/>
    <property type="match status" value="1"/>
</dbReference>
<proteinExistence type="inferred from homology"/>
<feature type="active site" description="Phosphoserine intermediate" evidence="8">
    <location>
        <position position="109"/>
    </location>
</feature>
<feature type="domain" description="Alpha-D-phosphohexomutase alpha/beta/alpha" evidence="11">
    <location>
        <begin position="166"/>
        <end position="262"/>
    </location>
</feature>
<evidence type="ECO:0000259" key="12">
    <source>
        <dbReference type="Pfam" id="PF02880"/>
    </source>
</evidence>
<evidence type="ECO:0000313" key="13">
    <source>
        <dbReference type="EMBL" id="RAL21620.1"/>
    </source>
</evidence>
<sequence>MTTRQLFGTDGIRGVANQYPMTADLAVRLGQAIARHFKCTAGERPFGHRTRIVIGKDTRISGYMFESGLAAGITSMGADVQLVGPLPTPGISFLTTGMRADAGIVISASHNAYQDNGIKIFASDGFKLPDQVELAIEDLVLGEDNLQPNTDRIGKASRIDDATGRYIVFLKNTFPRDLTLDGLRVVVDCANGAAYKVAPAVLRELGAEVFTLGVDPDGYNINQDCGSLHPHNTARRVRETRADVGITLDGDADRLILIDENGDIVDGDGILALCAIHLHEQGKLADNTLVTTVMSNVGLEVALQKRGIRLVRTAVGDRYVVEEMRKGGYTLGGEQSGHMVFLEHSTTGDGMLAALQVLAIMQRHRTSLSKLARVMTPFPQVLLNLEVSEKPPLEELEAFQKMVRQVESELAGEGRVLARYSGTESKARIMVEGPDPARVRTYAEELQKTLRQLIGA</sequence>
<keyword evidence="2 8" id="KW-0597">Phosphoprotein</keyword>
<dbReference type="PANTHER" id="PTHR42946:SF1">
    <property type="entry name" value="PHOSPHOGLUCOMUTASE (ALPHA-D-GLUCOSE-1,6-BISPHOSPHATE-DEPENDENT)"/>
    <property type="match status" value="1"/>
</dbReference>
<dbReference type="NCBIfam" id="TIGR01455">
    <property type="entry name" value="glmM"/>
    <property type="match status" value="1"/>
</dbReference>
<dbReference type="InterPro" id="IPR006352">
    <property type="entry name" value="GlmM_bact"/>
</dbReference>
<comment type="catalytic activity">
    <reaction evidence="8">
        <text>alpha-D-glucosamine 1-phosphate = D-glucosamine 6-phosphate</text>
        <dbReference type="Rhea" id="RHEA:23424"/>
        <dbReference type="ChEBI" id="CHEBI:58516"/>
        <dbReference type="ChEBI" id="CHEBI:58725"/>
        <dbReference type="EC" id="5.4.2.10"/>
    </reaction>
</comment>
<evidence type="ECO:0000256" key="4">
    <source>
        <dbReference type="ARBA" id="ARBA00022842"/>
    </source>
</evidence>
<dbReference type="Pfam" id="PF02880">
    <property type="entry name" value="PGM_PMM_III"/>
    <property type="match status" value="1"/>
</dbReference>
<name>A0A328C9H6_9DELT</name>
<dbReference type="InterPro" id="IPR005846">
    <property type="entry name" value="A-D-PHexomutase_a/b/a-III"/>
</dbReference>
<dbReference type="PANTHER" id="PTHR42946">
    <property type="entry name" value="PHOSPHOHEXOSE MUTASE"/>
    <property type="match status" value="1"/>
</dbReference>